<evidence type="ECO:0000313" key="5">
    <source>
        <dbReference type="Proteomes" id="UP001139168"/>
    </source>
</evidence>
<sequence length="101" mass="10603">MSRLRMVSVAAVLLAGTALTGCESAGLEPGTAEELQGEVSAVTEAASAGRYQEALQDLDDLTVRLETATRQGEVSANRGQRIGEAIDAVRLSLETEISLQK</sequence>
<evidence type="ECO:0000313" key="6">
    <source>
        <dbReference type="Proteomes" id="UP001139264"/>
    </source>
</evidence>
<dbReference type="Proteomes" id="UP001139168">
    <property type="component" value="Unassembled WGS sequence"/>
</dbReference>
<evidence type="ECO:0008006" key="7">
    <source>
        <dbReference type="Google" id="ProtNLM"/>
    </source>
</evidence>
<evidence type="ECO:0000313" key="3">
    <source>
        <dbReference type="EMBL" id="MCC3270254.1"/>
    </source>
</evidence>
<feature type="chain" id="PRO_5044703757" description="DUF4398 domain-containing protein" evidence="1">
    <location>
        <begin position="21"/>
        <end position="101"/>
    </location>
</feature>
<dbReference type="EMBL" id="JAJFZP010000010">
    <property type="protein sequence ID" value="MCC3270254.1"/>
    <property type="molecule type" value="Genomic_DNA"/>
</dbReference>
<protein>
    <recommendedName>
        <fullName evidence="7">DUF4398 domain-containing protein</fullName>
    </recommendedName>
</protein>
<evidence type="ECO:0000256" key="1">
    <source>
        <dbReference type="SAM" id="SignalP"/>
    </source>
</evidence>
<feature type="signal peptide" evidence="1">
    <location>
        <begin position="1"/>
        <end position="20"/>
    </location>
</feature>
<reference evidence="3" key="1">
    <citation type="submission" date="2021-10" db="EMBL/GenBank/DDBJ databases">
        <title>Novel species in genus Arthrobacter.</title>
        <authorList>
            <person name="Liu Y."/>
        </authorList>
    </citation>
    <scope>NUCLEOTIDE SEQUENCE</scope>
    <source>
        <strain evidence="2">Zg-Y786</strain>
        <strain evidence="3">Zg-Y809</strain>
    </source>
</reference>
<evidence type="ECO:0000313" key="4">
    <source>
        <dbReference type="EMBL" id="MCC3271035.1"/>
    </source>
</evidence>
<proteinExistence type="predicted"/>
<organism evidence="3 6">
    <name type="scientific">Arthrobacter gengyunqii</name>
    <dbReference type="NCBI Taxonomy" id="2886940"/>
    <lineage>
        <taxon>Bacteria</taxon>
        <taxon>Bacillati</taxon>
        <taxon>Actinomycetota</taxon>
        <taxon>Actinomycetes</taxon>
        <taxon>Micrococcales</taxon>
        <taxon>Micrococcaceae</taxon>
        <taxon>Arthrobacter</taxon>
    </lineage>
</organism>
<evidence type="ECO:0000313" key="2">
    <source>
        <dbReference type="EMBL" id="MCC3266766.1"/>
    </source>
</evidence>
<dbReference type="EMBL" id="JAJFZQ010000006">
    <property type="protein sequence ID" value="MCC3266766.1"/>
    <property type="molecule type" value="Genomic_DNA"/>
</dbReference>
<keyword evidence="5" id="KW-1185">Reference proteome</keyword>
<keyword evidence="1" id="KW-0732">Signal</keyword>
<dbReference type="PROSITE" id="PS51257">
    <property type="entry name" value="PROKAR_LIPOPROTEIN"/>
    <property type="match status" value="1"/>
</dbReference>
<gene>
    <name evidence="3" type="ORF">LJ751_12950</name>
    <name evidence="4" type="ORF">LJ751_17045</name>
    <name evidence="2" type="ORF">LJ752_12040</name>
</gene>
<dbReference type="RefSeq" id="WP_227891562.1">
    <property type="nucleotide sequence ID" value="NZ_CP095461.1"/>
</dbReference>
<name>A0A9X1S8U4_9MICC</name>
<dbReference type="Proteomes" id="UP001139264">
    <property type="component" value="Unassembled WGS sequence"/>
</dbReference>
<dbReference type="EMBL" id="JAJFZP010000018">
    <property type="protein sequence ID" value="MCC3271035.1"/>
    <property type="molecule type" value="Genomic_DNA"/>
</dbReference>
<dbReference type="AlphaFoldDB" id="A0A9X1S8U4"/>
<comment type="caution">
    <text evidence="3">The sequence shown here is derived from an EMBL/GenBank/DDBJ whole genome shotgun (WGS) entry which is preliminary data.</text>
</comment>
<accession>A0A9X1S8U4</accession>